<name>A0A8S2FZG0_9BILA</name>
<dbReference type="InterPro" id="IPR035914">
    <property type="entry name" value="Sperma_CUB_dom_sf"/>
</dbReference>
<dbReference type="InterPro" id="IPR000859">
    <property type="entry name" value="CUB_dom"/>
</dbReference>
<reference evidence="3" key="1">
    <citation type="submission" date="2021-02" db="EMBL/GenBank/DDBJ databases">
        <authorList>
            <person name="Nowell W R."/>
        </authorList>
    </citation>
    <scope>NUCLEOTIDE SEQUENCE</scope>
</reference>
<sequence length="74" mass="8656">TEYFYDELLIGETVSGLSRYNSKLARFSGSKLPEPFYISYKRPIWIEFSTDDTIVGTGFILEYAFTNKIKERIE</sequence>
<evidence type="ECO:0000259" key="2">
    <source>
        <dbReference type="Pfam" id="PF00431"/>
    </source>
</evidence>
<comment type="caution">
    <text evidence="3">The sequence shown here is derived from an EMBL/GenBank/DDBJ whole genome shotgun (WGS) entry which is preliminary data.</text>
</comment>
<dbReference type="AlphaFoldDB" id="A0A8S2FZG0"/>
<feature type="non-terminal residue" evidence="3">
    <location>
        <position position="1"/>
    </location>
</feature>
<dbReference type="EMBL" id="CAJNOK010045755">
    <property type="protein sequence ID" value="CAF1580406.1"/>
    <property type="molecule type" value="Genomic_DNA"/>
</dbReference>
<dbReference type="Proteomes" id="UP000677228">
    <property type="component" value="Unassembled WGS sequence"/>
</dbReference>
<protein>
    <recommendedName>
        <fullName evidence="2">CUB domain-containing protein</fullName>
    </recommendedName>
</protein>
<evidence type="ECO:0000313" key="5">
    <source>
        <dbReference type="Proteomes" id="UP000677228"/>
    </source>
</evidence>
<organism evidence="3 5">
    <name type="scientific">Didymodactylos carnosus</name>
    <dbReference type="NCBI Taxonomy" id="1234261"/>
    <lineage>
        <taxon>Eukaryota</taxon>
        <taxon>Metazoa</taxon>
        <taxon>Spiralia</taxon>
        <taxon>Gnathifera</taxon>
        <taxon>Rotifera</taxon>
        <taxon>Eurotatoria</taxon>
        <taxon>Bdelloidea</taxon>
        <taxon>Philodinida</taxon>
        <taxon>Philodinidae</taxon>
        <taxon>Didymodactylos</taxon>
    </lineage>
</organism>
<accession>A0A8S2FZG0</accession>
<proteinExistence type="predicted"/>
<dbReference type="EMBL" id="CAJOBA010068821">
    <property type="protein sequence ID" value="CAF4379473.1"/>
    <property type="molecule type" value="Genomic_DNA"/>
</dbReference>
<dbReference type="Pfam" id="PF00431">
    <property type="entry name" value="CUB"/>
    <property type="match status" value="1"/>
</dbReference>
<evidence type="ECO:0000313" key="3">
    <source>
        <dbReference type="EMBL" id="CAF1580406.1"/>
    </source>
</evidence>
<evidence type="ECO:0000256" key="1">
    <source>
        <dbReference type="ARBA" id="ARBA00023157"/>
    </source>
</evidence>
<dbReference type="Gene3D" id="2.60.120.290">
    <property type="entry name" value="Spermadhesin, CUB domain"/>
    <property type="match status" value="1"/>
</dbReference>
<dbReference type="SUPFAM" id="SSF49854">
    <property type="entry name" value="Spermadhesin, CUB domain"/>
    <property type="match status" value="1"/>
</dbReference>
<feature type="domain" description="CUB" evidence="2">
    <location>
        <begin position="13"/>
        <end position="63"/>
    </location>
</feature>
<evidence type="ECO:0000313" key="4">
    <source>
        <dbReference type="EMBL" id="CAF4379473.1"/>
    </source>
</evidence>
<gene>
    <name evidence="3" type="ORF">OVA965_LOCUS40930</name>
    <name evidence="4" type="ORF">TMI583_LOCUS42464</name>
</gene>
<keyword evidence="1" id="KW-1015">Disulfide bond</keyword>
<dbReference type="Proteomes" id="UP000682733">
    <property type="component" value="Unassembled WGS sequence"/>
</dbReference>